<sequence length="60" mass="6849">MLFTIIMSVCMLANATTCREERIDIRGPAMACLVQAQPVVAEWSGDHPDWKVERWKCRPS</sequence>
<gene>
    <name evidence="1" type="ORF">EYR15_14525</name>
</gene>
<protein>
    <submittedName>
        <fullName evidence="1">Uncharacterized protein</fullName>
    </submittedName>
</protein>
<reference evidence="1 2" key="1">
    <citation type="submission" date="2019-02" db="EMBL/GenBank/DDBJ databases">
        <title>Hansschlegelia quercus sp. nov., a novel methylotrophic bacterium from buds of oak (Quercus robur L.).</title>
        <authorList>
            <person name="Agafonova N.V."/>
            <person name="Kaparullina E.N."/>
            <person name="Grouzdev D.S."/>
            <person name="Doronina N.V."/>
        </authorList>
    </citation>
    <scope>NUCLEOTIDE SEQUENCE [LARGE SCALE GENOMIC DNA]</scope>
    <source>
        <strain evidence="1 2">Dub</strain>
    </source>
</reference>
<comment type="caution">
    <text evidence="1">The sequence shown here is derived from an EMBL/GenBank/DDBJ whole genome shotgun (WGS) entry which is preliminary data.</text>
</comment>
<dbReference type="Proteomes" id="UP000291613">
    <property type="component" value="Unassembled WGS sequence"/>
</dbReference>
<proteinExistence type="predicted"/>
<organism evidence="1 2">
    <name type="scientific">Hansschlegelia quercus</name>
    <dbReference type="NCBI Taxonomy" id="2528245"/>
    <lineage>
        <taxon>Bacteria</taxon>
        <taxon>Pseudomonadati</taxon>
        <taxon>Pseudomonadota</taxon>
        <taxon>Alphaproteobacteria</taxon>
        <taxon>Hyphomicrobiales</taxon>
        <taxon>Methylopilaceae</taxon>
        <taxon>Hansschlegelia</taxon>
    </lineage>
</organism>
<dbReference type="EMBL" id="SIUB01000008">
    <property type="protein sequence ID" value="TBN48285.1"/>
    <property type="molecule type" value="Genomic_DNA"/>
</dbReference>
<keyword evidence="2" id="KW-1185">Reference proteome</keyword>
<dbReference type="AlphaFoldDB" id="A0A4V2JDD9"/>
<evidence type="ECO:0000313" key="1">
    <source>
        <dbReference type="EMBL" id="TBN48285.1"/>
    </source>
</evidence>
<dbReference type="OrthoDB" id="7363897at2"/>
<dbReference type="RefSeq" id="WP_131004289.1">
    <property type="nucleotide sequence ID" value="NZ_JBHSZR010000011.1"/>
</dbReference>
<accession>A0A4V2JDD9</accession>
<name>A0A4V2JDD9_9HYPH</name>
<evidence type="ECO:0000313" key="2">
    <source>
        <dbReference type="Proteomes" id="UP000291613"/>
    </source>
</evidence>